<proteinExistence type="predicted"/>
<sequence length="246" mass="26779">MSASLDARLQSASCNVDQFQPGSVLAITLITTLGNDASTLTSAQLVSAISSGSTILQAQTADMSSDSLFFYHLDPILAPIIVQNFTLRYRGPGSSPPEGTDAKRDFFAQHNSLSYAVILFWLLVRLHHKFLPINLFFEMDRHATIDHLGIVRSPVLICASNLILQMLSILAPPPPLISGLSGSQNCSTMAANFCSPFSYCLDRSPGFQCICNAFYEDVPQNATILSSGSDCQCRRFDRNSTFSLTP</sequence>
<evidence type="ECO:0000313" key="1">
    <source>
        <dbReference type="EMBL" id="VEL10325.1"/>
    </source>
</evidence>
<protein>
    <submittedName>
        <fullName evidence="1">Uncharacterized protein</fullName>
    </submittedName>
</protein>
<name>A0A3S5CCS4_9PLAT</name>
<gene>
    <name evidence="1" type="ORF">PXEA_LOCUS3765</name>
</gene>
<evidence type="ECO:0000313" key="2">
    <source>
        <dbReference type="Proteomes" id="UP000784294"/>
    </source>
</evidence>
<organism evidence="1 2">
    <name type="scientific">Protopolystoma xenopodis</name>
    <dbReference type="NCBI Taxonomy" id="117903"/>
    <lineage>
        <taxon>Eukaryota</taxon>
        <taxon>Metazoa</taxon>
        <taxon>Spiralia</taxon>
        <taxon>Lophotrochozoa</taxon>
        <taxon>Platyhelminthes</taxon>
        <taxon>Monogenea</taxon>
        <taxon>Polyopisthocotylea</taxon>
        <taxon>Polystomatidea</taxon>
        <taxon>Polystomatidae</taxon>
        <taxon>Protopolystoma</taxon>
    </lineage>
</organism>
<reference evidence="1" key="1">
    <citation type="submission" date="2018-11" db="EMBL/GenBank/DDBJ databases">
        <authorList>
            <consortium name="Pathogen Informatics"/>
        </authorList>
    </citation>
    <scope>NUCLEOTIDE SEQUENCE</scope>
</reference>
<dbReference type="Proteomes" id="UP000784294">
    <property type="component" value="Unassembled WGS sequence"/>
</dbReference>
<dbReference type="AlphaFoldDB" id="A0A3S5CCS4"/>
<comment type="caution">
    <text evidence="1">The sequence shown here is derived from an EMBL/GenBank/DDBJ whole genome shotgun (WGS) entry which is preliminary data.</text>
</comment>
<keyword evidence="2" id="KW-1185">Reference proteome</keyword>
<accession>A0A3S5CCS4</accession>
<dbReference type="EMBL" id="CAAALY010008689">
    <property type="protein sequence ID" value="VEL10325.1"/>
    <property type="molecule type" value="Genomic_DNA"/>
</dbReference>